<name>A0A4U6X9E9_9PEZI</name>
<feature type="region of interest" description="Disordered" evidence="2">
    <location>
        <begin position="922"/>
        <end position="974"/>
    </location>
</feature>
<dbReference type="AlphaFoldDB" id="A0A4U6X9E9"/>
<dbReference type="PROSITE" id="PS50082">
    <property type="entry name" value="WD_REPEATS_2"/>
    <property type="match status" value="2"/>
</dbReference>
<proteinExistence type="predicted"/>
<dbReference type="PANTHER" id="PTHR44163">
    <property type="entry name" value="U3 SMALL NUCLEOLAR RNA-ASSOCIATED PROTEIN 4 HOMOLOG"/>
    <property type="match status" value="1"/>
</dbReference>
<dbReference type="GO" id="GO:0034455">
    <property type="term" value="C:t-UTP complex"/>
    <property type="evidence" value="ECO:0007669"/>
    <property type="project" value="TreeGrafter"/>
</dbReference>
<dbReference type="Proteomes" id="UP000310108">
    <property type="component" value="Unassembled WGS sequence"/>
</dbReference>
<comment type="caution">
    <text evidence="3">The sequence shown here is derived from an EMBL/GenBank/DDBJ whole genome shotgun (WGS) entry which is preliminary data.</text>
</comment>
<dbReference type="Gene3D" id="2.130.10.10">
    <property type="entry name" value="YVTN repeat-like/Quinoprotein amine dehydrogenase"/>
    <property type="match status" value="3"/>
</dbReference>
<dbReference type="InterPro" id="IPR036322">
    <property type="entry name" value="WD40_repeat_dom_sf"/>
</dbReference>
<feature type="compositionally biased region" description="Acidic residues" evidence="2">
    <location>
        <begin position="713"/>
        <end position="722"/>
    </location>
</feature>
<evidence type="ECO:0000256" key="1">
    <source>
        <dbReference type="PROSITE-ProRule" id="PRU00221"/>
    </source>
</evidence>
<feature type="repeat" description="WD" evidence="1">
    <location>
        <begin position="663"/>
        <end position="704"/>
    </location>
</feature>
<dbReference type="STRING" id="1306861.A0A4U6X9E9"/>
<dbReference type="SMART" id="SM00320">
    <property type="entry name" value="WD40"/>
    <property type="match status" value="7"/>
</dbReference>
<dbReference type="EMBL" id="PJEX01000289">
    <property type="protein sequence ID" value="TKW51669.1"/>
    <property type="molecule type" value="Genomic_DNA"/>
</dbReference>
<dbReference type="GO" id="GO:0030686">
    <property type="term" value="C:90S preribosome"/>
    <property type="evidence" value="ECO:0007669"/>
    <property type="project" value="InterPro"/>
</dbReference>
<sequence>MPFRRRGGGAHWRTDHTLIIFQFFPPTADKTFWAAANLFSARTAARRETRRDTRTHTHTRKPRRPSLPPSTTLSHPTPTDGLLLSIYPPPYTLEGRPRLHAQQSTGTKQPHPSPPASRPSQTNPAMDLHRCRFVPYPPSAINALAFSHPSARSKNQAALSRLAVGRANGDIEIWNPLAGAWHQETVLRSGSDRSVDGLVWVNDPDDDDTTAALPGRSRLFSIGYTSAVTEWDLSTARPLRHASGQHGDIWCLAAQPPASPQDPVTRLVAGTIDGMLALYSLEDNDLRFQRLLVKSPTKKAQMVSIAFQSRHVVVVGCSDSTLRAYDMRNGSMLRKMALGADLAGGARDIIVWSVKVLPSGDIVSADSTGQVCIWDGKTYTQMQRIQSHRQDVLSLAISADGSAILSGGMDRRTVLYKKTSGSGARWGKVWSRKYHDHDVKAMASFESRKMSVVVSGGPDASPVVLPLKELGRENHRTLSSLPQSPPLASAPSARMVVGWWDREIHIWKLQSAFDGLYGGNAADVDTNLEKNRKLLKTILVKGESNITSAAITRDGSLLVAATGTDVKAFHLRHQNPTRPSDVKLASVAVPKPFAGAGASKIVLSPDGTWLAAIQDGSRVLVANITREGGSGSDNSDDALVIQKPRVINRLRRNIPKRQALAGLGNYERSITQLAFSPDSRMLASADLAGYIDTWVLQDGAAEDTTADAASTSDSDESGDEDNVNNTAAATGERWVRNPRASLMPKLPAPPVVLSFSDETAPDPAEGATTTTTTTTREYTLVAVTTSWHILAFHPVAGSLTPWSRRNPVSRLPATIRDTRDLAKGLLWQGPRVWIYGVSFLFMLDLSQDLAVPNGGTTVADPETALVQQHLQRHQAGTKRKRRGPESGAGARMAIGAIVPQQVDRFVGSKASKEWQDDIEKQKLAGGAGGDEDAMDVDASDDDDDNNDDGSESEGGELAALRNRNQETQTEEGAEGKTRWWYTYKYRPILGIVPLSSGDAAAATDSSNTTPSLEAVLVERPIWEVDLPERYFVGNEWEK</sequence>
<feature type="region of interest" description="Disordered" evidence="2">
    <location>
        <begin position="704"/>
        <end position="731"/>
    </location>
</feature>
<dbReference type="InterPro" id="IPR015943">
    <property type="entry name" value="WD40/YVTN_repeat-like_dom_sf"/>
</dbReference>
<feature type="compositionally biased region" description="Polar residues" evidence="2">
    <location>
        <begin position="101"/>
        <end position="110"/>
    </location>
</feature>
<feature type="compositionally biased region" description="Acidic residues" evidence="2">
    <location>
        <begin position="929"/>
        <end position="954"/>
    </location>
</feature>
<keyword evidence="4" id="KW-1185">Reference proteome</keyword>
<gene>
    <name evidence="3" type="primary">utp4</name>
    <name evidence="3" type="ORF">CTA1_2812</name>
</gene>
<dbReference type="Pfam" id="PF00400">
    <property type="entry name" value="WD40"/>
    <property type="match status" value="1"/>
</dbReference>
<feature type="compositionally biased region" description="Basic and acidic residues" evidence="2">
    <location>
        <begin position="45"/>
        <end position="55"/>
    </location>
</feature>
<reference evidence="3 4" key="1">
    <citation type="journal article" date="2019" name="PLoS ONE">
        <title>Comparative genome analysis indicates high evolutionary potential of pathogenicity genes in Colletotrichum tanaceti.</title>
        <authorList>
            <person name="Lelwala R.V."/>
            <person name="Korhonen P.K."/>
            <person name="Young N.D."/>
            <person name="Scott J.B."/>
            <person name="Ades P.A."/>
            <person name="Gasser R.B."/>
            <person name="Taylor P.W.J."/>
        </authorList>
    </citation>
    <scope>NUCLEOTIDE SEQUENCE [LARGE SCALE GENOMIC DNA]</scope>
    <source>
        <strain evidence="3">BRIP57314</strain>
    </source>
</reference>
<feature type="region of interest" description="Disordered" evidence="2">
    <location>
        <begin position="867"/>
        <end position="894"/>
    </location>
</feature>
<evidence type="ECO:0000313" key="3">
    <source>
        <dbReference type="EMBL" id="TKW51669.1"/>
    </source>
</evidence>
<dbReference type="SUPFAM" id="SSF50978">
    <property type="entry name" value="WD40 repeat-like"/>
    <property type="match status" value="1"/>
</dbReference>
<dbReference type="InterPro" id="IPR001680">
    <property type="entry name" value="WD40_rpt"/>
</dbReference>
<organism evidence="3 4">
    <name type="scientific">Colletotrichum tanaceti</name>
    <dbReference type="NCBI Taxonomy" id="1306861"/>
    <lineage>
        <taxon>Eukaryota</taxon>
        <taxon>Fungi</taxon>
        <taxon>Dikarya</taxon>
        <taxon>Ascomycota</taxon>
        <taxon>Pezizomycotina</taxon>
        <taxon>Sordariomycetes</taxon>
        <taxon>Hypocreomycetidae</taxon>
        <taxon>Glomerellales</taxon>
        <taxon>Glomerellaceae</taxon>
        <taxon>Colletotrichum</taxon>
        <taxon>Colletotrichum destructivum species complex</taxon>
    </lineage>
</organism>
<keyword evidence="1" id="KW-0853">WD repeat</keyword>
<dbReference type="SUPFAM" id="SSF101908">
    <property type="entry name" value="Putative isomerase YbhE"/>
    <property type="match status" value="1"/>
</dbReference>
<feature type="repeat" description="WD" evidence="1">
    <location>
        <begin position="385"/>
        <end position="417"/>
    </location>
</feature>
<dbReference type="GO" id="GO:0003723">
    <property type="term" value="F:RNA binding"/>
    <property type="evidence" value="ECO:0007669"/>
    <property type="project" value="TreeGrafter"/>
</dbReference>
<feature type="compositionally biased region" description="Basic residues" evidence="2">
    <location>
        <begin position="870"/>
        <end position="882"/>
    </location>
</feature>
<feature type="region of interest" description="Disordered" evidence="2">
    <location>
        <begin position="44"/>
        <end position="124"/>
    </location>
</feature>
<dbReference type="InterPro" id="IPR046351">
    <property type="entry name" value="UTP4"/>
</dbReference>
<dbReference type="GO" id="GO:0032040">
    <property type="term" value="C:small-subunit processome"/>
    <property type="evidence" value="ECO:0007669"/>
    <property type="project" value="TreeGrafter"/>
</dbReference>
<protein>
    <submittedName>
        <fullName evidence="3">U3 small nucleolar RNA-associated protein 4</fullName>
    </submittedName>
</protein>
<dbReference type="PANTHER" id="PTHR44163:SF1">
    <property type="entry name" value="U3 SMALL NUCLEOLAR RNA-ASSOCIATED PROTEIN 4 HOMOLOG"/>
    <property type="match status" value="1"/>
</dbReference>
<dbReference type="GO" id="GO:0000462">
    <property type="term" value="P:maturation of SSU-rRNA from tricistronic rRNA transcript (SSU-rRNA, 5.8S rRNA, LSU-rRNA)"/>
    <property type="evidence" value="ECO:0007669"/>
    <property type="project" value="InterPro"/>
</dbReference>
<evidence type="ECO:0000313" key="4">
    <source>
        <dbReference type="Proteomes" id="UP000310108"/>
    </source>
</evidence>
<feature type="compositionally biased region" description="Low complexity" evidence="2">
    <location>
        <begin position="69"/>
        <end position="79"/>
    </location>
</feature>
<accession>A0A4U6X9E9</accession>
<evidence type="ECO:0000256" key="2">
    <source>
        <dbReference type="SAM" id="MobiDB-lite"/>
    </source>
</evidence>